<feature type="domain" description="Translation elongation factor P/YeiP central" evidence="4">
    <location>
        <begin position="69"/>
        <end position="124"/>
    </location>
</feature>
<dbReference type="InterPro" id="IPR001059">
    <property type="entry name" value="Transl_elong_P/YeiP_cen"/>
</dbReference>
<evidence type="ECO:0000313" key="6">
    <source>
        <dbReference type="Proteomes" id="UP000034071"/>
    </source>
</evidence>
<dbReference type="Pfam" id="PF08207">
    <property type="entry name" value="EFP_N"/>
    <property type="match status" value="1"/>
</dbReference>
<dbReference type="GO" id="GO:0005829">
    <property type="term" value="C:cytosol"/>
    <property type="evidence" value="ECO:0007669"/>
    <property type="project" value="UniProtKB-ARBA"/>
</dbReference>
<dbReference type="InterPro" id="IPR012340">
    <property type="entry name" value="NA-bd_OB-fold"/>
</dbReference>
<dbReference type="InterPro" id="IPR014722">
    <property type="entry name" value="Rib_uL2_dom2"/>
</dbReference>
<dbReference type="Gene3D" id="2.40.50.140">
    <property type="entry name" value="Nucleic acid-binding proteins"/>
    <property type="match status" value="2"/>
</dbReference>
<evidence type="ECO:0000259" key="4">
    <source>
        <dbReference type="SMART" id="SM01185"/>
    </source>
</evidence>
<dbReference type="Pfam" id="PF01132">
    <property type="entry name" value="EFP"/>
    <property type="match status" value="1"/>
</dbReference>
<organism evidence="5 6">
    <name type="scientific">Kangiella geojedonensis</name>
    <dbReference type="NCBI Taxonomy" id="914150"/>
    <lineage>
        <taxon>Bacteria</taxon>
        <taxon>Pseudomonadati</taxon>
        <taxon>Pseudomonadota</taxon>
        <taxon>Gammaproteobacteria</taxon>
        <taxon>Kangiellales</taxon>
        <taxon>Kangiellaceae</taxon>
        <taxon>Kangiella</taxon>
    </lineage>
</organism>
<evidence type="ECO:0000256" key="2">
    <source>
        <dbReference type="HAMAP-Rule" id="MF_00646"/>
    </source>
</evidence>
<dbReference type="PANTHER" id="PTHR30053">
    <property type="entry name" value="ELONGATION FACTOR P"/>
    <property type="match status" value="1"/>
</dbReference>
<sequence length="189" mass="21045">MAKASDVKRNMAVEHNGKLLVVKNIEVSSPSARGAATLYKMRFTDVQAGSKVEQTFKGDDQLTLVDLTKRAATYSYEEGDTVIFMDSEDYSQYTFNREDIEDELLFITDDIQDLKVVIADEKVVGLELPQSVEMVIEQTDPSIKGASATARTKPAEFSTGLTIQVPEYISTGEKVKINVEEKKFMSRAD</sequence>
<evidence type="ECO:0000259" key="3">
    <source>
        <dbReference type="SMART" id="SM00841"/>
    </source>
</evidence>
<dbReference type="FunFam" id="2.40.50.140:FF:000004">
    <property type="entry name" value="Elongation factor P"/>
    <property type="match status" value="1"/>
</dbReference>
<accession>A0A0F6RCW2</accession>
<reference evidence="5 6" key="1">
    <citation type="submission" date="2015-02" db="EMBL/GenBank/DDBJ databases">
        <title>Complete genome sequence of Kangiella geojedonensis strain YCS-5T.</title>
        <authorList>
            <person name="Kim K.M."/>
        </authorList>
    </citation>
    <scope>NUCLEOTIDE SEQUENCE [LARGE SCALE GENOMIC DNA]</scope>
    <source>
        <strain evidence="5 6">YCS-5</strain>
    </source>
</reference>
<dbReference type="InterPro" id="IPR013185">
    <property type="entry name" value="Transl_elong_KOW-like"/>
</dbReference>
<dbReference type="PATRIC" id="fig|914150.5.peg.1866"/>
<dbReference type="AlphaFoldDB" id="A0A0F6RCW2"/>
<dbReference type="NCBIfam" id="NF001810">
    <property type="entry name" value="PRK00529.1"/>
    <property type="match status" value="1"/>
</dbReference>
<dbReference type="PROSITE" id="PS01275">
    <property type="entry name" value="EFP"/>
    <property type="match status" value="1"/>
</dbReference>
<feature type="domain" description="Elongation factor P C-terminal" evidence="3">
    <location>
        <begin position="132"/>
        <end position="187"/>
    </location>
</feature>
<dbReference type="HAMAP" id="MF_00646">
    <property type="entry name" value="EFP"/>
    <property type="match status" value="1"/>
</dbReference>
<dbReference type="STRING" id="914150.TQ33_1840"/>
<dbReference type="InterPro" id="IPR013852">
    <property type="entry name" value="Transl_elong_P/YeiP_CS"/>
</dbReference>
<evidence type="ECO:0000256" key="1">
    <source>
        <dbReference type="ARBA" id="ARBA00009479"/>
    </source>
</evidence>
<dbReference type="HOGENOM" id="CLU_074944_2_0_6"/>
<dbReference type="GO" id="GO:0003746">
    <property type="term" value="F:translation elongation factor activity"/>
    <property type="evidence" value="ECO:0007669"/>
    <property type="project" value="UniProtKB-UniRule"/>
</dbReference>
<dbReference type="CDD" id="cd04470">
    <property type="entry name" value="S1_EF-P_repeat_1"/>
    <property type="match status" value="1"/>
</dbReference>
<dbReference type="InterPro" id="IPR020599">
    <property type="entry name" value="Transl_elong_fac_P/YeiP"/>
</dbReference>
<dbReference type="PIRSF" id="PIRSF005901">
    <property type="entry name" value="EF-P"/>
    <property type="match status" value="1"/>
</dbReference>
<keyword evidence="5" id="KW-0648">Protein biosynthesis</keyword>
<dbReference type="InterPro" id="IPR015365">
    <property type="entry name" value="Elong-fact-P_C"/>
</dbReference>
<protein>
    <recommendedName>
        <fullName evidence="2">Elongation factor P-like protein</fullName>
    </recommendedName>
</protein>
<keyword evidence="5" id="KW-0251">Elongation factor</keyword>
<dbReference type="OrthoDB" id="5599402at2"/>
<dbReference type="CDD" id="cd05794">
    <property type="entry name" value="S1_EF-P_repeat_2"/>
    <property type="match status" value="1"/>
</dbReference>
<dbReference type="Gene3D" id="2.30.30.30">
    <property type="match status" value="1"/>
</dbReference>
<dbReference type="InterPro" id="IPR011897">
    <property type="entry name" value="Transl_elong_p-like_YeiP"/>
</dbReference>
<dbReference type="PANTHER" id="PTHR30053:SF14">
    <property type="entry name" value="TRANSLATION ELONGATION FACTOR KOW-LIKE DOMAIN-CONTAINING PROTEIN"/>
    <property type="match status" value="1"/>
</dbReference>
<dbReference type="GO" id="GO:0043043">
    <property type="term" value="P:peptide biosynthetic process"/>
    <property type="evidence" value="ECO:0007669"/>
    <property type="project" value="InterPro"/>
</dbReference>
<dbReference type="RefSeq" id="WP_046561805.1">
    <property type="nucleotide sequence ID" value="NZ_CP010975.1"/>
</dbReference>
<dbReference type="SUPFAM" id="SSF50249">
    <property type="entry name" value="Nucleic acid-binding proteins"/>
    <property type="match status" value="2"/>
</dbReference>
<dbReference type="Pfam" id="PF09285">
    <property type="entry name" value="Elong-fact-P_C"/>
    <property type="match status" value="1"/>
</dbReference>
<dbReference type="NCBIfam" id="NF003392">
    <property type="entry name" value="PRK04542.1"/>
    <property type="match status" value="1"/>
</dbReference>
<dbReference type="KEGG" id="kge:TQ33_1840"/>
<keyword evidence="6" id="KW-1185">Reference proteome</keyword>
<dbReference type="InterPro" id="IPR008991">
    <property type="entry name" value="Translation_prot_SH3-like_sf"/>
</dbReference>
<dbReference type="Proteomes" id="UP000034071">
    <property type="component" value="Chromosome"/>
</dbReference>
<dbReference type="SMART" id="SM01185">
    <property type="entry name" value="EFP"/>
    <property type="match status" value="1"/>
</dbReference>
<dbReference type="SUPFAM" id="SSF50104">
    <property type="entry name" value="Translation proteins SH3-like domain"/>
    <property type="match status" value="1"/>
</dbReference>
<name>A0A0F6RCW2_9GAMM</name>
<evidence type="ECO:0000313" key="5">
    <source>
        <dbReference type="EMBL" id="AKE52778.1"/>
    </source>
</evidence>
<comment type="similarity">
    <text evidence="1 2">Belongs to the elongation factor P family.</text>
</comment>
<proteinExistence type="inferred from homology"/>
<gene>
    <name evidence="5" type="ORF">TQ33_1840</name>
</gene>
<dbReference type="SMART" id="SM00841">
    <property type="entry name" value="Elong-fact-P_C"/>
    <property type="match status" value="1"/>
</dbReference>
<dbReference type="EMBL" id="CP010975">
    <property type="protein sequence ID" value="AKE52778.1"/>
    <property type="molecule type" value="Genomic_DNA"/>
</dbReference>